<feature type="transmembrane region" description="Helical" evidence="6">
    <location>
        <begin position="215"/>
        <end position="238"/>
    </location>
</feature>
<feature type="transmembrane region" description="Helical" evidence="6">
    <location>
        <begin position="98"/>
        <end position="119"/>
    </location>
</feature>
<dbReference type="PANTHER" id="PTHR32322">
    <property type="entry name" value="INNER MEMBRANE TRANSPORTER"/>
    <property type="match status" value="1"/>
</dbReference>
<dbReference type="Pfam" id="PF00892">
    <property type="entry name" value="EamA"/>
    <property type="match status" value="2"/>
</dbReference>
<keyword evidence="9" id="KW-1185">Reference proteome</keyword>
<keyword evidence="2" id="KW-1003">Cell membrane</keyword>
<feature type="domain" description="EamA" evidence="7">
    <location>
        <begin position="154"/>
        <end position="289"/>
    </location>
</feature>
<feature type="transmembrane region" description="Helical" evidence="6">
    <location>
        <begin position="126"/>
        <end position="145"/>
    </location>
</feature>
<name>A0A840WTB0_9RHOB</name>
<feature type="transmembrane region" description="Helical" evidence="6">
    <location>
        <begin position="12"/>
        <end position="32"/>
    </location>
</feature>
<gene>
    <name evidence="8" type="ORF">FHS89_002956</name>
</gene>
<feature type="transmembrane region" description="Helical" evidence="6">
    <location>
        <begin position="187"/>
        <end position="209"/>
    </location>
</feature>
<evidence type="ECO:0000313" key="8">
    <source>
        <dbReference type="EMBL" id="MBB5516912.1"/>
    </source>
</evidence>
<evidence type="ECO:0000256" key="1">
    <source>
        <dbReference type="ARBA" id="ARBA00004651"/>
    </source>
</evidence>
<feature type="transmembrane region" description="Helical" evidence="6">
    <location>
        <begin position="272"/>
        <end position="288"/>
    </location>
</feature>
<comment type="subcellular location">
    <subcellularLocation>
        <location evidence="1">Cell membrane</location>
        <topology evidence="1">Multi-pass membrane protein</topology>
    </subcellularLocation>
</comment>
<evidence type="ECO:0000313" key="9">
    <source>
        <dbReference type="Proteomes" id="UP000553766"/>
    </source>
</evidence>
<feature type="domain" description="EamA" evidence="7">
    <location>
        <begin position="11"/>
        <end position="142"/>
    </location>
</feature>
<dbReference type="GO" id="GO:0005886">
    <property type="term" value="C:plasma membrane"/>
    <property type="evidence" value="ECO:0007669"/>
    <property type="project" value="UniProtKB-SubCell"/>
</dbReference>
<dbReference type="InterPro" id="IPR000620">
    <property type="entry name" value="EamA_dom"/>
</dbReference>
<protein>
    <submittedName>
        <fullName evidence="8">Drug/metabolite transporter (DMT)-like permease</fullName>
    </submittedName>
</protein>
<dbReference type="InterPro" id="IPR037185">
    <property type="entry name" value="EmrE-like"/>
</dbReference>
<evidence type="ECO:0000256" key="4">
    <source>
        <dbReference type="ARBA" id="ARBA00022989"/>
    </source>
</evidence>
<evidence type="ECO:0000259" key="7">
    <source>
        <dbReference type="Pfam" id="PF00892"/>
    </source>
</evidence>
<feature type="transmembrane region" description="Helical" evidence="6">
    <location>
        <begin position="157"/>
        <end position="175"/>
    </location>
</feature>
<dbReference type="PANTHER" id="PTHR32322:SF18">
    <property type="entry name" value="S-ADENOSYLMETHIONINE_S-ADENOSYLHOMOCYSTEINE TRANSPORTER"/>
    <property type="match status" value="1"/>
</dbReference>
<keyword evidence="3 6" id="KW-0812">Transmembrane</keyword>
<dbReference type="SUPFAM" id="SSF103481">
    <property type="entry name" value="Multidrug resistance efflux transporter EmrE"/>
    <property type="match status" value="2"/>
</dbReference>
<organism evidence="8 9">
    <name type="scientific">Rubricella aquisinus</name>
    <dbReference type="NCBI Taxonomy" id="2028108"/>
    <lineage>
        <taxon>Bacteria</taxon>
        <taxon>Pseudomonadati</taxon>
        <taxon>Pseudomonadota</taxon>
        <taxon>Alphaproteobacteria</taxon>
        <taxon>Rhodobacterales</taxon>
        <taxon>Paracoccaceae</taxon>
        <taxon>Rubricella</taxon>
    </lineage>
</organism>
<evidence type="ECO:0000256" key="3">
    <source>
        <dbReference type="ARBA" id="ARBA00022692"/>
    </source>
</evidence>
<evidence type="ECO:0000256" key="2">
    <source>
        <dbReference type="ARBA" id="ARBA00022475"/>
    </source>
</evidence>
<dbReference type="Proteomes" id="UP000553766">
    <property type="component" value="Unassembled WGS sequence"/>
</dbReference>
<evidence type="ECO:0000256" key="6">
    <source>
        <dbReference type="SAM" id="Phobius"/>
    </source>
</evidence>
<feature type="transmembrane region" description="Helical" evidence="6">
    <location>
        <begin position="38"/>
        <end position="59"/>
    </location>
</feature>
<evidence type="ECO:0000256" key="5">
    <source>
        <dbReference type="ARBA" id="ARBA00023136"/>
    </source>
</evidence>
<dbReference type="EMBL" id="JACIJS010000010">
    <property type="protein sequence ID" value="MBB5516912.1"/>
    <property type="molecule type" value="Genomic_DNA"/>
</dbReference>
<feature type="transmembrane region" description="Helical" evidence="6">
    <location>
        <begin position="250"/>
        <end position="266"/>
    </location>
</feature>
<feature type="transmembrane region" description="Helical" evidence="6">
    <location>
        <begin position="71"/>
        <end position="92"/>
    </location>
</feature>
<dbReference type="InterPro" id="IPR050638">
    <property type="entry name" value="AA-Vitamin_Transporters"/>
</dbReference>
<keyword evidence="5 6" id="KW-0472">Membrane</keyword>
<dbReference type="AlphaFoldDB" id="A0A840WTB0"/>
<dbReference type="RefSeq" id="WP_184012870.1">
    <property type="nucleotide sequence ID" value="NZ_JACIJS010000010.1"/>
</dbReference>
<keyword evidence="4 6" id="KW-1133">Transmembrane helix</keyword>
<proteinExistence type="predicted"/>
<reference evidence="8 9" key="1">
    <citation type="submission" date="2020-08" db="EMBL/GenBank/DDBJ databases">
        <title>Genomic Encyclopedia of Type Strains, Phase IV (KMG-IV): sequencing the most valuable type-strain genomes for metagenomic binning, comparative biology and taxonomic classification.</title>
        <authorList>
            <person name="Goeker M."/>
        </authorList>
    </citation>
    <scope>NUCLEOTIDE SEQUENCE [LARGE SCALE GENOMIC DNA]</scope>
    <source>
        <strain evidence="8 9">DSM 103377</strain>
    </source>
</reference>
<sequence>MTRKDRIDATGAAFLIGISALLGLNQVLMKLINAGMSPVFQAGMRSACAFLPVLLFAWIMRRPLTLKDGSLPAGIIAGVIFALEFILLFQAVEFTSVARVSVLFYTMPVIVALAAHWLIPGERLTPLRVMGLVMAVLGVGVALLSRDPATGSLRGDMMALGAAACWAAIALLARTTKLSRACPEMQLLYQLAVSAPIMLVLAPLFGPLIREMTGTIAALFAFQVLVVVAFGFVTWFWVLSIYPASDMASFSFLAPVFGVIFAWAILNEPITADILIALALVGTGIYCVNRRRKARPKPVSLS</sequence>
<accession>A0A840WTB0</accession>
<comment type="caution">
    <text evidence="8">The sequence shown here is derived from an EMBL/GenBank/DDBJ whole genome shotgun (WGS) entry which is preliminary data.</text>
</comment>